<dbReference type="EMBL" id="BARV01017544">
    <property type="protein sequence ID" value="GAI24558.1"/>
    <property type="molecule type" value="Genomic_DNA"/>
</dbReference>
<dbReference type="PANTHER" id="PTHR43283:SF11">
    <property type="entry name" value="BETA-LACTAMASE-RELATED DOMAIN-CONTAINING PROTEIN"/>
    <property type="match status" value="1"/>
</dbReference>
<dbReference type="InterPro" id="IPR050789">
    <property type="entry name" value="Diverse_Enzym_Activities"/>
</dbReference>
<dbReference type="AlphaFoldDB" id="X1LZQ9"/>
<organism evidence="3">
    <name type="scientific">marine sediment metagenome</name>
    <dbReference type="NCBI Taxonomy" id="412755"/>
    <lineage>
        <taxon>unclassified sequences</taxon>
        <taxon>metagenomes</taxon>
        <taxon>ecological metagenomes</taxon>
    </lineage>
</organism>
<reference evidence="3" key="1">
    <citation type="journal article" date="2014" name="Front. Microbiol.">
        <title>High frequency of phylogenetically diverse reductive dehalogenase-homologous genes in deep subseafloor sedimentary metagenomes.</title>
        <authorList>
            <person name="Kawai M."/>
            <person name="Futagami T."/>
            <person name="Toyoda A."/>
            <person name="Takaki Y."/>
            <person name="Nishi S."/>
            <person name="Hori S."/>
            <person name="Arai W."/>
            <person name="Tsubouchi T."/>
            <person name="Morono Y."/>
            <person name="Uchiyama I."/>
            <person name="Ito T."/>
            <person name="Fujiyama A."/>
            <person name="Inagaki F."/>
            <person name="Takami H."/>
        </authorList>
    </citation>
    <scope>NUCLEOTIDE SEQUENCE</scope>
    <source>
        <strain evidence="3">Expedition CK06-06</strain>
    </source>
</reference>
<evidence type="ECO:0000313" key="3">
    <source>
        <dbReference type="EMBL" id="GAI24558.1"/>
    </source>
</evidence>
<dbReference type="SUPFAM" id="SSF56601">
    <property type="entry name" value="beta-lactamase/transpeptidase-like"/>
    <property type="match status" value="1"/>
</dbReference>
<dbReference type="InterPro" id="IPR001466">
    <property type="entry name" value="Beta-lactam-related"/>
</dbReference>
<evidence type="ECO:0000256" key="1">
    <source>
        <dbReference type="ARBA" id="ARBA00022801"/>
    </source>
</evidence>
<protein>
    <recommendedName>
        <fullName evidence="2">Beta-lactamase-related domain-containing protein</fullName>
    </recommendedName>
</protein>
<dbReference type="Pfam" id="PF00144">
    <property type="entry name" value="Beta-lactamase"/>
    <property type="match status" value="1"/>
</dbReference>
<proteinExistence type="predicted"/>
<accession>X1LZQ9</accession>
<dbReference type="PANTHER" id="PTHR43283">
    <property type="entry name" value="BETA-LACTAMASE-RELATED"/>
    <property type="match status" value="1"/>
</dbReference>
<gene>
    <name evidence="3" type="ORF">S06H3_29875</name>
</gene>
<feature type="domain" description="Beta-lactamase-related" evidence="2">
    <location>
        <begin position="33"/>
        <end position="217"/>
    </location>
</feature>
<dbReference type="InterPro" id="IPR012338">
    <property type="entry name" value="Beta-lactam/transpept-like"/>
</dbReference>
<evidence type="ECO:0000259" key="2">
    <source>
        <dbReference type="Pfam" id="PF00144"/>
    </source>
</evidence>
<keyword evidence="1" id="KW-0378">Hydrolase</keyword>
<name>X1LZQ9_9ZZZZ</name>
<dbReference type="GO" id="GO:0016787">
    <property type="term" value="F:hydrolase activity"/>
    <property type="evidence" value="ECO:0007669"/>
    <property type="project" value="UniProtKB-KW"/>
</dbReference>
<comment type="caution">
    <text evidence="3">The sequence shown here is derived from an EMBL/GenBank/DDBJ whole genome shotgun (WGS) entry which is preliminary data.</text>
</comment>
<feature type="non-terminal residue" evidence="3">
    <location>
        <position position="220"/>
    </location>
</feature>
<dbReference type="Gene3D" id="3.40.710.10">
    <property type="entry name" value="DD-peptidase/beta-lactamase superfamily"/>
    <property type="match status" value="1"/>
</dbReference>
<sequence>MGGDVESVECVLRHGNPEDVEMDPSRLKEASAFIKKAISEKAFPGAVFLVARNGTVVAHEACGEAVSIPSELSKPMKLDTIFDTGSVTKPVATATSLMILLEKGKVLLDDPVNLYIPEYTGEEKEKTTLHNLLTHTAGIPDPIQLYKRCKTREDFLREICHVELECPLGSKVIYSCLGFILLAFIVEKVAGESLASFSRREIFSPLGMKDTRFNPPAKLR</sequence>